<feature type="signal peptide" evidence="1">
    <location>
        <begin position="1"/>
        <end position="21"/>
    </location>
</feature>
<evidence type="ECO:0000313" key="2">
    <source>
        <dbReference type="EMBL" id="MBB6510656.1"/>
    </source>
</evidence>
<keyword evidence="1" id="KW-0732">Signal</keyword>
<keyword evidence="3" id="KW-1185">Reference proteome</keyword>
<feature type="chain" id="PRO_5030525371" evidence="1">
    <location>
        <begin position="22"/>
        <end position="139"/>
    </location>
</feature>
<dbReference type="EMBL" id="JACHBU010000010">
    <property type="protein sequence ID" value="MBB6510656.1"/>
    <property type="molecule type" value="Genomic_DNA"/>
</dbReference>
<protein>
    <submittedName>
        <fullName evidence="2">Uncharacterized protein</fullName>
    </submittedName>
</protein>
<accession>A0A7X0JPW4</accession>
<comment type="caution">
    <text evidence="2">The sequence shown here is derived from an EMBL/GenBank/DDBJ whole genome shotgun (WGS) entry which is preliminary data.</text>
</comment>
<dbReference type="RefSeq" id="WP_184655796.1">
    <property type="nucleotide sequence ID" value="NZ_JACHBU010000010.1"/>
</dbReference>
<dbReference type="Proteomes" id="UP000585437">
    <property type="component" value="Unassembled WGS sequence"/>
</dbReference>
<evidence type="ECO:0000313" key="3">
    <source>
        <dbReference type="Proteomes" id="UP000585437"/>
    </source>
</evidence>
<name>A0A7X0JPW4_9HYPH</name>
<evidence type="ECO:0000256" key="1">
    <source>
        <dbReference type="SAM" id="SignalP"/>
    </source>
</evidence>
<dbReference type="AlphaFoldDB" id="A0A7X0JPW4"/>
<proteinExistence type="predicted"/>
<gene>
    <name evidence="2" type="ORF">F4695_004048</name>
</gene>
<organism evidence="2 3">
    <name type="scientific">Rhizobium soli</name>
    <dbReference type="NCBI Taxonomy" id="424798"/>
    <lineage>
        <taxon>Bacteria</taxon>
        <taxon>Pseudomonadati</taxon>
        <taxon>Pseudomonadota</taxon>
        <taxon>Alphaproteobacteria</taxon>
        <taxon>Hyphomicrobiales</taxon>
        <taxon>Rhizobiaceae</taxon>
        <taxon>Rhizobium/Agrobacterium group</taxon>
        <taxon>Rhizobium</taxon>
    </lineage>
</organism>
<sequence length="139" mass="15086">MKMLIAIPLALLAAGLSTAQALDKLILLVRRNLEHLDIGNTAQFDLNMLTGFAGRRGYRSGSKAAGAEWIEMTEVVEFVTRIVDAKLAGGFSAANLSIGRGCGEGMMTDRTCDMQYRVDLRFLPSPVVLLWQSPKANKG</sequence>
<reference evidence="2 3" key="1">
    <citation type="submission" date="2020-08" db="EMBL/GenBank/DDBJ databases">
        <title>The Agave Microbiome: Exploring the role of microbial communities in plant adaptations to desert environments.</title>
        <authorList>
            <person name="Partida-Martinez L.P."/>
        </authorList>
    </citation>
    <scope>NUCLEOTIDE SEQUENCE [LARGE SCALE GENOMIC DNA]</scope>
    <source>
        <strain evidence="2 3">AS3.12</strain>
    </source>
</reference>